<evidence type="ECO:0000313" key="3">
    <source>
        <dbReference type="Proteomes" id="UP000324800"/>
    </source>
</evidence>
<evidence type="ECO:0000313" key="2">
    <source>
        <dbReference type="EMBL" id="KAA6380143.1"/>
    </source>
</evidence>
<name>A0A5J4VC90_9EUKA</name>
<dbReference type="AlphaFoldDB" id="A0A5J4VC90"/>
<comment type="caution">
    <text evidence="2">The sequence shown here is derived from an EMBL/GenBank/DDBJ whole genome shotgun (WGS) entry which is preliminary data.</text>
</comment>
<evidence type="ECO:0000256" key="1">
    <source>
        <dbReference type="SAM" id="MobiDB-lite"/>
    </source>
</evidence>
<feature type="region of interest" description="Disordered" evidence="1">
    <location>
        <begin position="397"/>
        <end position="458"/>
    </location>
</feature>
<protein>
    <submittedName>
        <fullName evidence="2">Uncharacterized protein</fullName>
    </submittedName>
</protein>
<dbReference type="EMBL" id="SNRW01008076">
    <property type="protein sequence ID" value="KAA6380143.1"/>
    <property type="molecule type" value="Genomic_DNA"/>
</dbReference>
<feature type="region of interest" description="Disordered" evidence="1">
    <location>
        <begin position="334"/>
        <end position="353"/>
    </location>
</feature>
<organism evidence="2 3">
    <name type="scientific">Streblomastix strix</name>
    <dbReference type="NCBI Taxonomy" id="222440"/>
    <lineage>
        <taxon>Eukaryota</taxon>
        <taxon>Metamonada</taxon>
        <taxon>Preaxostyla</taxon>
        <taxon>Oxymonadida</taxon>
        <taxon>Streblomastigidae</taxon>
        <taxon>Streblomastix</taxon>
    </lineage>
</organism>
<reference evidence="2 3" key="1">
    <citation type="submission" date="2019-03" db="EMBL/GenBank/DDBJ databases">
        <title>Single cell metagenomics reveals metabolic interactions within the superorganism composed of flagellate Streblomastix strix and complex community of Bacteroidetes bacteria on its surface.</title>
        <authorList>
            <person name="Treitli S.C."/>
            <person name="Kolisko M."/>
            <person name="Husnik F."/>
            <person name="Keeling P."/>
            <person name="Hampl V."/>
        </authorList>
    </citation>
    <scope>NUCLEOTIDE SEQUENCE [LARGE SCALE GENOMIC DNA]</scope>
    <source>
        <strain evidence="2">ST1C</strain>
    </source>
</reference>
<feature type="compositionally biased region" description="Basic residues" evidence="1">
    <location>
        <begin position="336"/>
        <end position="351"/>
    </location>
</feature>
<gene>
    <name evidence="2" type="ORF">EZS28_024330</name>
</gene>
<proteinExistence type="predicted"/>
<sequence>MQPLVDLFMQEQDNNTIIELVKDAMINTVNYTYISQQEGKKRQITGRLIDLSLMNQDNLCVIDFDINKQLPIEEIDKIHQSAIDNMLTANVGLVKTAHGGLHAYCNRNSYLFPSNRNVEVIARDNFDIDIFAQMNKFKIENGQETKDLIQNRIVTSNTTIRETKNNVRQILKYEAINDWENASHLASLRQTLDQWNGDIEMSYQDYVQQQHDRKYGVQINNDGTIEQMNDELTFACIDGLRDLDIHNYPQPINIEVSLLSIFCGQYECWKEDWDFDYTSRIIRDISQFNSRNIPLTQAKKDIIRASIAPDGDVIIRHFKSFREGVNRNIVEQWKPQHMRQKSTSSGHHHPGYGKGQIEVQKVILRHARGETITIADWRKFWKELDTDLKLDTVRLQSPVSDSEEQGKEKNQSTAFWNNSRKGYRHDDISNSGGNNQNFQSSYNNRDDFRSQVRGRRGG</sequence>
<feature type="compositionally biased region" description="Polar residues" evidence="1">
    <location>
        <begin position="411"/>
        <end position="420"/>
    </location>
</feature>
<feature type="compositionally biased region" description="Low complexity" evidence="1">
    <location>
        <begin position="429"/>
        <end position="443"/>
    </location>
</feature>
<dbReference type="Proteomes" id="UP000324800">
    <property type="component" value="Unassembled WGS sequence"/>
</dbReference>
<accession>A0A5J4VC90</accession>